<proteinExistence type="predicted"/>
<evidence type="ECO:0000259" key="2">
    <source>
        <dbReference type="Pfam" id="PF07885"/>
    </source>
</evidence>
<organism evidence="3 4">
    <name type="scientific">Parasedimentitalea denitrificans</name>
    <dbReference type="NCBI Taxonomy" id="2211118"/>
    <lineage>
        <taxon>Bacteria</taxon>
        <taxon>Pseudomonadati</taxon>
        <taxon>Pseudomonadota</taxon>
        <taxon>Alphaproteobacteria</taxon>
        <taxon>Rhodobacterales</taxon>
        <taxon>Paracoccaceae</taxon>
        <taxon>Parasedimentitalea</taxon>
    </lineage>
</organism>
<feature type="transmembrane region" description="Helical" evidence="1">
    <location>
        <begin position="6"/>
        <end position="28"/>
    </location>
</feature>
<dbReference type="Proteomes" id="UP001429564">
    <property type="component" value="Unassembled WGS sequence"/>
</dbReference>
<dbReference type="Gene3D" id="1.10.287.70">
    <property type="match status" value="1"/>
</dbReference>
<gene>
    <name evidence="3" type="ORF">DL239_20535</name>
</gene>
<sequence>MALHQQLLWGSLVLILCLILETAILLLCAKALARFSSRFNDSLKPRHTAFLIFISLSFVLFAHTLQVWIWSSGFVLSGALPDWNTAVYFSLVTYTTLGYGDVVLGPGLRIFAAFSAVTGLLGFGISTAFLVGAIGKVFAVDQTVDQTVDRDS</sequence>
<dbReference type="SUPFAM" id="SSF81324">
    <property type="entry name" value="Voltage-gated potassium channels"/>
    <property type="match status" value="1"/>
</dbReference>
<feature type="transmembrane region" description="Helical" evidence="1">
    <location>
        <begin position="49"/>
        <end position="71"/>
    </location>
</feature>
<keyword evidence="1" id="KW-1133">Transmembrane helix</keyword>
<dbReference type="InterPro" id="IPR013099">
    <property type="entry name" value="K_chnl_dom"/>
</dbReference>
<evidence type="ECO:0000256" key="1">
    <source>
        <dbReference type="SAM" id="Phobius"/>
    </source>
</evidence>
<reference evidence="3 4" key="1">
    <citation type="submission" date="2018-05" db="EMBL/GenBank/DDBJ databases">
        <authorList>
            <person name="Zhang Y.-J."/>
        </authorList>
    </citation>
    <scope>NUCLEOTIDE SEQUENCE [LARGE SCALE GENOMIC DNA]</scope>
    <source>
        <strain evidence="3 4">CY04</strain>
    </source>
</reference>
<evidence type="ECO:0000313" key="3">
    <source>
        <dbReference type="EMBL" id="NIZ63358.1"/>
    </source>
</evidence>
<dbReference type="EMBL" id="QHLQ01000037">
    <property type="protein sequence ID" value="NIZ63358.1"/>
    <property type="molecule type" value="Genomic_DNA"/>
</dbReference>
<dbReference type="Pfam" id="PF07885">
    <property type="entry name" value="Ion_trans_2"/>
    <property type="match status" value="1"/>
</dbReference>
<evidence type="ECO:0000313" key="4">
    <source>
        <dbReference type="Proteomes" id="UP001429564"/>
    </source>
</evidence>
<keyword evidence="4" id="KW-1185">Reference proteome</keyword>
<feature type="transmembrane region" description="Helical" evidence="1">
    <location>
        <begin position="83"/>
        <end position="104"/>
    </location>
</feature>
<feature type="domain" description="Potassium channel" evidence="2">
    <location>
        <begin position="69"/>
        <end position="132"/>
    </location>
</feature>
<keyword evidence="1" id="KW-0472">Membrane</keyword>
<protein>
    <submittedName>
        <fullName evidence="3">Ion transport 2</fullName>
    </submittedName>
</protein>
<feature type="transmembrane region" description="Helical" evidence="1">
    <location>
        <begin position="111"/>
        <end position="134"/>
    </location>
</feature>
<name>A0ABX0WET3_9RHOB</name>
<accession>A0ABX0WET3</accession>
<dbReference type="RefSeq" id="WP_167685948.1">
    <property type="nucleotide sequence ID" value="NZ_QHLQ01000037.1"/>
</dbReference>
<comment type="caution">
    <text evidence="3">The sequence shown here is derived from an EMBL/GenBank/DDBJ whole genome shotgun (WGS) entry which is preliminary data.</text>
</comment>
<keyword evidence="1" id="KW-0812">Transmembrane</keyword>